<protein>
    <submittedName>
        <fullName evidence="2">Uncharacterized protein</fullName>
    </submittedName>
</protein>
<feature type="compositionally biased region" description="Basic and acidic residues" evidence="1">
    <location>
        <begin position="1"/>
        <end position="15"/>
    </location>
</feature>
<feature type="region of interest" description="Disordered" evidence="1">
    <location>
        <begin position="1"/>
        <end position="127"/>
    </location>
</feature>
<feature type="compositionally biased region" description="Basic residues" evidence="1">
    <location>
        <begin position="93"/>
        <end position="103"/>
    </location>
</feature>
<comment type="caution">
    <text evidence="2">The sequence shown here is derived from an EMBL/GenBank/DDBJ whole genome shotgun (WGS) entry which is preliminary data.</text>
</comment>
<reference evidence="2 3" key="1">
    <citation type="submission" date="2018-02" db="EMBL/GenBank/DDBJ databases">
        <title>8 Nocardia nova and 1 Nocardia cyriacigeorgica strain used for evolution to TMP-SMX.</title>
        <authorList>
            <person name="Mehta H."/>
            <person name="Weng J."/>
            <person name="Shamoo Y."/>
        </authorList>
    </citation>
    <scope>NUCLEOTIDE SEQUENCE [LARGE SCALE GENOMIC DNA]</scope>
    <source>
        <strain evidence="2 3">BAA2227</strain>
    </source>
</reference>
<feature type="compositionally biased region" description="Basic and acidic residues" evidence="1">
    <location>
        <begin position="29"/>
        <end position="39"/>
    </location>
</feature>
<accession>A0A2S5ZW18</accession>
<proteinExistence type="predicted"/>
<organism evidence="2 3">
    <name type="scientific">Nocardia nova</name>
    <dbReference type="NCBI Taxonomy" id="37330"/>
    <lineage>
        <taxon>Bacteria</taxon>
        <taxon>Bacillati</taxon>
        <taxon>Actinomycetota</taxon>
        <taxon>Actinomycetes</taxon>
        <taxon>Mycobacteriales</taxon>
        <taxon>Nocardiaceae</taxon>
        <taxon>Nocardia</taxon>
    </lineage>
</organism>
<evidence type="ECO:0000256" key="1">
    <source>
        <dbReference type="SAM" id="MobiDB-lite"/>
    </source>
</evidence>
<feature type="compositionally biased region" description="Basic and acidic residues" evidence="1">
    <location>
        <begin position="73"/>
        <end position="82"/>
    </location>
</feature>
<gene>
    <name evidence="2" type="ORF">C5F51_33155</name>
</gene>
<dbReference type="EMBL" id="PSZD01000035">
    <property type="protein sequence ID" value="PPJ21674.1"/>
    <property type="molecule type" value="Genomic_DNA"/>
</dbReference>
<evidence type="ECO:0000313" key="2">
    <source>
        <dbReference type="EMBL" id="PPJ21674.1"/>
    </source>
</evidence>
<name>A0A2S5ZW18_9NOCA</name>
<dbReference type="Proteomes" id="UP000238356">
    <property type="component" value="Unassembled WGS sequence"/>
</dbReference>
<keyword evidence="3" id="KW-1185">Reference proteome</keyword>
<dbReference type="AlphaFoldDB" id="A0A2S5ZW18"/>
<evidence type="ECO:0000313" key="3">
    <source>
        <dbReference type="Proteomes" id="UP000238356"/>
    </source>
</evidence>
<sequence>MDQGSKVRVDRDRNPLRAGRTPRGSRFRAGRDRAPEPVRTDLLSRAPVGPARRDVDKVRSVPAGRTPRARVHRGPDGRDRRVQVRRAQASRVPARRGQVHKARERPASSVPVGRGSWERRRHSAHRA</sequence>